<organism evidence="2 3">
    <name type="scientific">Ophiobolus disseminans</name>
    <dbReference type="NCBI Taxonomy" id="1469910"/>
    <lineage>
        <taxon>Eukaryota</taxon>
        <taxon>Fungi</taxon>
        <taxon>Dikarya</taxon>
        <taxon>Ascomycota</taxon>
        <taxon>Pezizomycotina</taxon>
        <taxon>Dothideomycetes</taxon>
        <taxon>Pleosporomycetidae</taxon>
        <taxon>Pleosporales</taxon>
        <taxon>Pleosporineae</taxon>
        <taxon>Phaeosphaeriaceae</taxon>
        <taxon>Ophiobolus</taxon>
    </lineage>
</organism>
<sequence>MSTDNPAPVVPPRTREKYVHLYMPLITAALILKTGQIISKLANPNNERPQDILLFTALSALPTYYVGSYTYPTDLPAATPEECVRFTRKHDAYRALVLATYGRLFGTPFNLQFLIADFVLSYVAGFVIGERPVGTQQRRSEFLAALLWVLGSHVVGLYVPPSMPTLWFLATAVDRTLWRAAYLALVDDVVSTLSRPDVRTWRGKATVVAAQAMTISALVWVVLTWIRMWNKASAWSSKAV</sequence>
<evidence type="ECO:0000256" key="1">
    <source>
        <dbReference type="SAM" id="Phobius"/>
    </source>
</evidence>
<dbReference type="EMBL" id="MU006249">
    <property type="protein sequence ID" value="KAF2818799.1"/>
    <property type="molecule type" value="Genomic_DNA"/>
</dbReference>
<reference evidence="2" key="1">
    <citation type="journal article" date="2020" name="Stud. Mycol.">
        <title>101 Dothideomycetes genomes: a test case for predicting lifestyles and emergence of pathogens.</title>
        <authorList>
            <person name="Haridas S."/>
            <person name="Albert R."/>
            <person name="Binder M."/>
            <person name="Bloem J."/>
            <person name="Labutti K."/>
            <person name="Salamov A."/>
            <person name="Andreopoulos B."/>
            <person name="Baker S."/>
            <person name="Barry K."/>
            <person name="Bills G."/>
            <person name="Bluhm B."/>
            <person name="Cannon C."/>
            <person name="Castanera R."/>
            <person name="Culley D."/>
            <person name="Daum C."/>
            <person name="Ezra D."/>
            <person name="Gonzalez J."/>
            <person name="Henrissat B."/>
            <person name="Kuo A."/>
            <person name="Liang C."/>
            <person name="Lipzen A."/>
            <person name="Lutzoni F."/>
            <person name="Magnuson J."/>
            <person name="Mondo S."/>
            <person name="Nolan M."/>
            <person name="Ohm R."/>
            <person name="Pangilinan J."/>
            <person name="Park H.-J."/>
            <person name="Ramirez L."/>
            <person name="Alfaro M."/>
            <person name="Sun H."/>
            <person name="Tritt A."/>
            <person name="Yoshinaga Y."/>
            <person name="Zwiers L.-H."/>
            <person name="Turgeon B."/>
            <person name="Goodwin S."/>
            <person name="Spatafora J."/>
            <person name="Crous P."/>
            <person name="Grigoriev I."/>
        </authorList>
    </citation>
    <scope>NUCLEOTIDE SEQUENCE</scope>
    <source>
        <strain evidence="2">CBS 113818</strain>
    </source>
</reference>
<accession>A0A6A6ZDK5</accession>
<protein>
    <submittedName>
        <fullName evidence="2">Uncharacterized protein</fullName>
    </submittedName>
</protein>
<gene>
    <name evidence="2" type="ORF">CC86DRAFT_375641</name>
</gene>
<feature type="transmembrane region" description="Helical" evidence="1">
    <location>
        <begin position="205"/>
        <end position="226"/>
    </location>
</feature>
<keyword evidence="1" id="KW-0812">Transmembrane</keyword>
<dbReference type="AlphaFoldDB" id="A0A6A6ZDK5"/>
<keyword evidence="3" id="KW-1185">Reference proteome</keyword>
<feature type="transmembrane region" description="Helical" evidence="1">
    <location>
        <begin position="20"/>
        <end position="39"/>
    </location>
</feature>
<feature type="transmembrane region" description="Helical" evidence="1">
    <location>
        <begin position="51"/>
        <end position="71"/>
    </location>
</feature>
<keyword evidence="1" id="KW-0472">Membrane</keyword>
<feature type="transmembrane region" description="Helical" evidence="1">
    <location>
        <begin position="111"/>
        <end position="129"/>
    </location>
</feature>
<dbReference type="Proteomes" id="UP000799424">
    <property type="component" value="Unassembled WGS sequence"/>
</dbReference>
<feature type="transmembrane region" description="Helical" evidence="1">
    <location>
        <begin position="141"/>
        <end position="159"/>
    </location>
</feature>
<evidence type="ECO:0000313" key="2">
    <source>
        <dbReference type="EMBL" id="KAF2818799.1"/>
    </source>
</evidence>
<dbReference type="OrthoDB" id="3756114at2759"/>
<evidence type="ECO:0000313" key="3">
    <source>
        <dbReference type="Proteomes" id="UP000799424"/>
    </source>
</evidence>
<keyword evidence="1" id="KW-1133">Transmembrane helix</keyword>
<name>A0A6A6ZDK5_9PLEO</name>
<proteinExistence type="predicted"/>